<dbReference type="Proteomes" id="UP000185696">
    <property type="component" value="Unassembled WGS sequence"/>
</dbReference>
<dbReference type="EMBL" id="MSIF01000026">
    <property type="protein sequence ID" value="OLF05749.1"/>
    <property type="molecule type" value="Genomic_DNA"/>
</dbReference>
<keyword evidence="2" id="KW-1185">Reference proteome</keyword>
<evidence type="ECO:0008006" key="3">
    <source>
        <dbReference type="Google" id="ProtNLM"/>
    </source>
</evidence>
<dbReference type="OrthoDB" id="162563at2"/>
<protein>
    <recommendedName>
        <fullName evidence="3">DUF2255 family protein</fullName>
    </recommendedName>
</protein>
<name>A0A7Z0WEY4_9PSEU</name>
<sequence length="125" mass="13587">MGEWTGDQLTGIGQAEELRIATRRADGSLRAERTIWVVPYDGGLYVRSVNGPGAGWYRGTRHGTGHVTAGGVDSDVAFVDTVDNTGLNDALDDVYRDKYRRYADDIVGSVTTPLARSTTLRLVRA</sequence>
<comment type="caution">
    <text evidence="1">The sequence shown here is derived from an EMBL/GenBank/DDBJ whole genome shotgun (WGS) entry which is preliminary data.</text>
</comment>
<gene>
    <name evidence="1" type="ORF">BLA60_35155</name>
</gene>
<reference evidence="1 2" key="1">
    <citation type="submission" date="2016-12" db="EMBL/GenBank/DDBJ databases">
        <title>The draft genome sequence of Actinophytocola xinjiangensis.</title>
        <authorList>
            <person name="Wang W."/>
            <person name="Yuan L."/>
        </authorList>
    </citation>
    <scope>NUCLEOTIDE SEQUENCE [LARGE SCALE GENOMIC DNA]</scope>
    <source>
        <strain evidence="1 2">CGMCC 4.4663</strain>
    </source>
</reference>
<evidence type="ECO:0000313" key="2">
    <source>
        <dbReference type="Proteomes" id="UP000185696"/>
    </source>
</evidence>
<organism evidence="1 2">
    <name type="scientific">Actinophytocola xinjiangensis</name>
    <dbReference type="NCBI Taxonomy" id="485602"/>
    <lineage>
        <taxon>Bacteria</taxon>
        <taxon>Bacillati</taxon>
        <taxon>Actinomycetota</taxon>
        <taxon>Actinomycetes</taxon>
        <taxon>Pseudonocardiales</taxon>
        <taxon>Pseudonocardiaceae</taxon>
    </lineage>
</organism>
<proteinExistence type="predicted"/>
<dbReference type="RefSeq" id="WP_075137380.1">
    <property type="nucleotide sequence ID" value="NZ_MSIF01000026.1"/>
</dbReference>
<dbReference type="AlphaFoldDB" id="A0A7Z0WEY4"/>
<dbReference type="Pfam" id="PF10012">
    <property type="entry name" value="DUF2255"/>
    <property type="match status" value="1"/>
</dbReference>
<evidence type="ECO:0000313" key="1">
    <source>
        <dbReference type="EMBL" id="OLF05749.1"/>
    </source>
</evidence>
<accession>A0A7Z0WEY4</accession>
<dbReference type="InterPro" id="IPR016888">
    <property type="entry name" value="UCP028498"/>
</dbReference>